<name>A0ACD5EGD6_9HYPH</name>
<evidence type="ECO:0000313" key="1">
    <source>
        <dbReference type="EMBL" id="XKM38199.1"/>
    </source>
</evidence>
<organism evidence="1 2">
    <name type="scientific">Rhizobium ruizarguesonis</name>
    <dbReference type="NCBI Taxonomy" id="2081791"/>
    <lineage>
        <taxon>Bacteria</taxon>
        <taxon>Pseudomonadati</taxon>
        <taxon>Pseudomonadota</taxon>
        <taxon>Alphaproteobacteria</taxon>
        <taxon>Hyphomicrobiales</taxon>
        <taxon>Rhizobiaceae</taxon>
        <taxon>Rhizobium/Agrobacterium group</taxon>
        <taxon>Rhizobium</taxon>
    </lineage>
</organism>
<keyword evidence="1" id="KW-0614">Plasmid</keyword>
<protein>
    <submittedName>
        <fullName evidence="1">2OG-Fe(II) oxygenase</fullName>
        <ecNumber evidence="1">1.14.11.-</ecNumber>
    </submittedName>
</protein>
<keyword evidence="1" id="KW-0560">Oxidoreductase</keyword>
<accession>A0ACD5EGD6</accession>
<sequence length="86" mass="9656">MDTHTDHDPTTSRHQITLLLYFGDAGKQTEQAGLVFDYRGKRSLIPATPNRAVLFVPSPETNHGIPRTNLDMAPDYCRLAFSGWLI</sequence>
<reference evidence="1" key="1">
    <citation type="submission" date="2024-10" db="EMBL/GenBank/DDBJ databases">
        <title>Strain of Rhizobium-related bacteria isolated fromm roots of Vavilovia formosa.</title>
        <authorList>
            <person name="Kimeklis A."/>
            <person name="Afonin A."/>
        </authorList>
    </citation>
    <scope>NUCLEOTIDE SEQUENCE</scope>
    <source>
        <strain evidence="1">Vaf-46</strain>
    </source>
</reference>
<dbReference type="Proteomes" id="UP000078465">
    <property type="component" value="Plasmid unnamed3"/>
</dbReference>
<dbReference type="EMBL" id="CP171850">
    <property type="protein sequence ID" value="XKM38199.1"/>
    <property type="molecule type" value="Genomic_DNA"/>
</dbReference>
<proteinExistence type="predicted"/>
<geneLocation type="plasmid" evidence="1 2">
    <name>unnamed3</name>
</geneLocation>
<dbReference type="EC" id="1.14.11.-" evidence="1"/>
<evidence type="ECO:0000313" key="2">
    <source>
        <dbReference type="Proteomes" id="UP000078465"/>
    </source>
</evidence>
<gene>
    <name evidence="1" type="ORF">A4U53_003120</name>
</gene>